<dbReference type="Gene3D" id="3.60.10.10">
    <property type="entry name" value="Endonuclease/exonuclease/phosphatase"/>
    <property type="match status" value="1"/>
</dbReference>
<evidence type="ECO:0000259" key="1">
    <source>
        <dbReference type="Pfam" id="PF14529"/>
    </source>
</evidence>
<evidence type="ECO:0000313" key="3">
    <source>
        <dbReference type="Proteomes" id="UP000789901"/>
    </source>
</evidence>
<dbReference type="InterPro" id="IPR005135">
    <property type="entry name" value="Endo/exonuclease/phosphatase"/>
</dbReference>
<keyword evidence="3" id="KW-1185">Reference proteome</keyword>
<gene>
    <name evidence="2" type="ORF">GMARGA_LOCUS45383</name>
</gene>
<evidence type="ECO:0000313" key="2">
    <source>
        <dbReference type="EMBL" id="CAG8856562.1"/>
    </source>
</evidence>
<name>A0ABN7XMM8_GIGMA</name>
<dbReference type="EMBL" id="CAJVQB010161338">
    <property type="protein sequence ID" value="CAG8856562.1"/>
    <property type="molecule type" value="Genomic_DNA"/>
</dbReference>
<sequence>LVIIVVYIPPNDKAMTKKIQQRIMEVVYRKKEGMQIIIMGDFNHTVDNILDR</sequence>
<dbReference type="SUPFAM" id="SSF56219">
    <property type="entry name" value="DNase I-like"/>
    <property type="match status" value="1"/>
</dbReference>
<reference evidence="2 3" key="1">
    <citation type="submission" date="2021-06" db="EMBL/GenBank/DDBJ databases">
        <authorList>
            <person name="Kallberg Y."/>
            <person name="Tangrot J."/>
            <person name="Rosling A."/>
        </authorList>
    </citation>
    <scope>NUCLEOTIDE SEQUENCE [LARGE SCALE GENOMIC DNA]</scope>
    <source>
        <strain evidence="2 3">120-4 pot B 10/14</strain>
    </source>
</reference>
<accession>A0ABN7XMM8</accession>
<dbReference type="Proteomes" id="UP000789901">
    <property type="component" value="Unassembled WGS sequence"/>
</dbReference>
<comment type="caution">
    <text evidence="2">The sequence shown here is derived from an EMBL/GenBank/DDBJ whole genome shotgun (WGS) entry which is preliminary data.</text>
</comment>
<protein>
    <submittedName>
        <fullName evidence="2">14380_t:CDS:1</fullName>
    </submittedName>
</protein>
<proteinExistence type="predicted"/>
<feature type="domain" description="Endonuclease/exonuclease/phosphatase" evidence="1">
    <location>
        <begin position="2"/>
        <end position="44"/>
    </location>
</feature>
<organism evidence="2 3">
    <name type="scientific">Gigaspora margarita</name>
    <dbReference type="NCBI Taxonomy" id="4874"/>
    <lineage>
        <taxon>Eukaryota</taxon>
        <taxon>Fungi</taxon>
        <taxon>Fungi incertae sedis</taxon>
        <taxon>Mucoromycota</taxon>
        <taxon>Glomeromycotina</taxon>
        <taxon>Glomeromycetes</taxon>
        <taxon>Diversisporales</taxon>
        <taxon>Gigasporaceae</taxon>
        <taxon>Gigaspora</taxon>
    </lineage>
</organism>
<dbReference type="InterPro" id="IPR036691">
    <property type="entry name" value="Endo/exonu/phosph_ase_sf"/>
</dbReference>
<dbReference type="Pfam" id="PF14529">
    <property type="entry name" value="Exo_endo_phos_2"/>
    <property type="match status" value="1"/>
</dbReference>
<feature type="non-terminal residue" evidence="2">
    <location>
        <position position="1"/>
    </location>
</feature>